<evidence type="ECO:0000256" key="2">
    <source>
        <dbReference type="ARBA" id="ARBA00022448"/>
    </source>
</evidence>
<keyword evidence="10" id="KW-0406">Ion transport</keyword>
<evidence type="ECO:0000256" key="5">
    <source>
        <dbReference type="ARBA" id="ARBA00022692"/>
    </source>
</evidence>
<evidence type="ECO:0000256" key="3">
    <source>
        <dbReference type="ARBA" id="ARBA00022449"/>
    </source>
</evidence>
<dbReference type="Proteomes" id="UP001341840">
    <property type="component" value="Unassembled WGS sequence"/>
</dbReference>
<comment type="subcellular location">
    <subcellularLocation>
        <location evidence="1">Membrane</location>
        <topology evidence="1">Multi-pass membrane protein</topology>
    </subcellularLocation>
</comment>
<evidence type="ECO:0000256" key="7">
    <source>
        <dbReference type="ARBA" id="ARBA00022989"/>
    </source>
</evidence>
<keyword evidence="5 12" id="KW-0812">Transmembrane</keyword>
<keyword evidence="6" id="KW-0630">Potassium</keyword>
<evidence type="ECO:0000256" key="1">
    <source>
        <dbReference type="ARBA" id="ARBA00004141"/>
    </source>
</evidence>
<evidence type="ECO:0000256" key="9">
    <source>
        <dbReference type="ARBA" id="ARBA00023136"/>
    </source>
</evidence>
<evidence type="ECO:0000256" key="6">
    <source>
        <dbReference type="ARBA" id="ARBA00022958"/>
    </source>
</evidence>
<dbReference type="Gene3D" id="1.20.1420.30">
    <property type="entry name" value="NCX, central ion-binding region"/>
    <property type="match status" value="1"/>
</dbReference>
<keyword evidence="7 12" id="KW-1133">Transmembrane helix</keyword>
<evidence type="ECO:0000256" key="10">
    <source>
        <dbReference type="ARBA" id="ARBA00023201"/>
    </source>
</evidence>
<keyword evidence="4" id="KW-0633">Potassium transport</keyword>
<comment type="similarity">
    <text evidence="11">Belongs to the Ca(2+):cation antiporter (CaCA) (TC 2.A.19) family. Cation/calcium exchanger (CCX) subfamily.</text>
</comment>
<dbReference type="InterPro" id="IPR044880">
    <property type="entry name" value="NCX_ion-bd_dom_sf"/>
</dbReference>
<dbReference type="PANTHER" id="PTHR12266">
    <property type="entry name" value="NA+/CA2+ K+ INDEPENDENT EXCHANGER"/>
    <property type="match status" value="1"/>
</dbReference>
<keyword evidence="15" id="KW-1185">Reference proteome</keyword>
<evidence type="ECO:0000256" key="4">
    <source>
        <dbReference type="ARBA" id="ARBA00022538"/>
    </source>
</evidence>
<keyword evidence="10" id="KW-0739">Sodium transport</keyword>
<accession>A0ABU6ZHG0</accession>
<keyword evidence="2" id="KW-0813">Transport</keyword>
<dbReference type="InterPro" id="IPR051359">
    <property type="entry name" value="CaCA_antiporter"/>
</dbReference>
<dbReference type="InterPro" id="IPR004837">
    <property type="entry name" value="NaCa_Exmemb"/>
</dbReference>
<gene>
    <name evidence="14" type="primary">CCX4_2</name>
    <name evidence="14" type="ORF">PIB30_053972</name>
</gene>
<dbReference type="Pfam" id="PF01699">
    <property type="entry name" value="Na_Ca_ex"/>
    <property type="match status" value="1"/>
</dbReference>
<dbReference type="EMBL" id="JASCZI010272267">
    <property type="protein sequence ID" value="MED6221374.1"/>
    <property type="molecule type" value="Genomic_DNA"/>
</dbReference>
<feature type="domain" description="Sodium/calcium exchanger membrane region" evidence="13">
    <location>
        <begin position="2"/>
        <end position="105"/>
    </location>
</feature>
<keyword evidence="9 12" id="KW-0472">Membrane</keyword>
<evidence type="ECO:0000256" key="12">
    <source>
        <dbReference type="SAM" id="Phobius"/>
    </source>
</evidence>
<feature type="transmembrane region" description="Helical" evidence="12">
    <location>
        <begin position="60"/>
        <end position="79"/>
    </location>
</feature>
<name>A0ABU6ZHG0_9FABA</name>
<keyword evidence="3" id="KW-0050">Antiport</keyword>
<keyword evidence="8" id="KW-0915">Sodium</keyword>
<organism evidence="14 15">
    <name type="scientific">Stylosanthes scabra</name>
    <dbReference type="NCBI Taxonomy" id="79078"/>
    <lineage>
        <taxon>Eukaryota</taxon>
        <taxon>Viridiplantae</taxon>
        <taxon>Streptophyta</taxon>
        <taxon>Embryophyta</taxon>
        <taxon>Tracheophyta</taxon>
        <taxon>Spermatophyta</taxon>
        <taxon>Magnoliopsida</taxon>
        <taxon>eudicotyledons</taxon>
        <taxon>Gunneridae</taxon>
        <taxon>Pentapetalae</taxon>
        <taxon>rosids</taxon>
        <taxon>fabids</taxon>
        <taxon>Fabales</taxon>
        <taxon>Fabaceae</taxon>
        <taxon>Papilionoideae</taxon>
        <taxon>50 kb inversion clade</taxon>
        <taxon>dalbergioids sensu lato</taxon>
        <taxon>Dalbergieae</taxon>
        <taxon>Pterocarpus clade</taxon>
        <taxon>Stylosanthes</taxon>
    </lineage>
</organism>
<dbReference type="PANTHER" id="PTHR12266:SF0">
    <property type="entry name" value="MITOCHONDRIAL SODIUM_CALCIUM EXCHANGER PROTEIN"/>
    <property type="match status" value="1"/>
</dbReference>
<evidence type="ECO:0000259" key="13">
    <source>
        <dbReference type="Pfam" id="PF01699"/>
    </source>
</evidence>
<feature type="transmembrane region" description="Helical" evidence="12">
    <location>
        <begin position="91"/>
        <end position="113"/>
    </location>
</feature>
<evidence type="ECO:0000313" key="14">
    <source>
        <dbReference type="EMBL" id="MED6221374.1"/>
    </source>
</evidence>
<proteinExistence type="inferred from homology"/>
<comment type="caution">
    <text evidence="14">The sequence shown here is derived from an EMBL/GenBank/DDBJ whole genome shotgun (WGS) entry which is preliminary data.</text>
</comment>
<evidence type="ECO:0000313" key="15">
    <source>
        <dbReference type="Proteomes" id="UP001341840"/>
    </source>
</evidence>
<reference evidence="14 15" key="1">
    <citation type="journal article" date="2023" name="Plants (Basel)">
        <title>Bridging the Gap: Combining Genomics and Transcriptomics Approaches to Understand Stylosanthes scabra, an Orphan Legume from the Brazilian Caatinga.</title>
        <authorList>
            <person name="Ferreira-Neto J.R.C."/>
            <person name="da Silva M.D."/>
            <person name="Binneck E."/>
            <person name="de Melo N.F."/>
            <person name="da Silva R.H."/>
            <person name="de Melo A.L.T.M."/>
            <person name="Pandolfi V."/>
            <person name="Bustamante F.O."/>
            <person name="Brasileiro-Vidal A.C."/>
            <person name="Benko-Iseppon A.M."/>
        </authorList>
    </citation>
    <scope>NUCLEOTIDE SEQUENCE [LARGE SCALE GENOMIC DNA]</scope>
    <source>
        <tissue evidence="14">Leaves</tissue>
    </source>
</reference>
<evidence type="ECO:0000256" key="11">
    <source>
        <dbReference type="ARBA" id="ARBA00038187"/>
    </source>
</evidence>
<protein>
    <submittedName>
        <fullName evidence="14">Cation/calcium exchanger 4</fullName>
    </submittedName>
</protein>
<evidence type="ECO:0000256" key="8">
    <source>
        <dbReference type="ARBA" id="ARBA00023053"/>
    </source>
</evidence>
<sequence>MGDLMSNVALALDGEDGVQIAVSGCYAGPMFNTLVGLGISLLLGAWKTKPTLFVVPEDSSLFYTLGFLIAGLLWALVVLPRNNMHPNRVLGIGLIGLYLVFLSFRVCTSTGLIEVAGTS</sequence>